<dbReference type="InterPro" id="IPR015484">
    <property type="entry name" value="CD3_esu/gsu/dsu"/>
</dbReference>
<keyword evidence="5" id="KW-0812">Transmembrane</keyword>
<keyword evidence="7" id="KW-0391">Immunity</keyword>
<evidence type="ECO:0000256" key="5">
    <source>
        <dbReference type="ARBA" id="ARBA00022692"/>
    </source>
</evidence>
<keyword evidence="10" id="KW-0472">Membrane</keyword>
<evidence type="ECO:0000256" key="14">
    <source>
        <dbReference type="ARBA" id="ARBA00030628"/>
    </source>
</evidence>
<keyword evidence="6 16" id="KW-0732">Signal</keyword>
<evidence type="ECO:0000313" key="18">
    <source>
        <dbReference type="EMBL" id="KAF6332704.1"/>
    </source>
</evidence>
<dbReference type="GO" id="GO:0007166">
    <property type="term" value="P:cell surface receptor signaling pathway"/>
    <property type="evidence" value="ECO:0007669"/>
    <property type="project" value="InterPro"/>
</dbReference>
<proteinExistence type="predicted"/>
<dbReference type="AlphaFoldDB" id="A0A671EVD8"/>
<dbReference type="Gene3D" id="2.60.40.10">
    <property type="entry name" value="Immunoglobulins"/>
    <property type="match status" value="1"/>
</dbReference>
<keyword evidence="11" id="KW-1015">Disulfide bond</keyword>
<dbReference type="Pfam" id="PF02189">
    <property type="entry name" value="ITAM"/>
    <property type="match status" value="1"/>
</dbReference>
<reference evidence="19 20" key="1">
    <citation type="journal article" date="2015" name="Annu Rev Anim Biosci">
        <title>The Genome 10K Project: a way forward.</title>
        <authorList>
            <person name="Koepfli K.P."/>
            <person name="Paten B."/>
            <person name="O'Brien S.J."/>
            <person name="Koepfli K.P."/>
            <person name="Paten B."/>
            <person name="Antunes A."/>
            <person name="Belov K."/>
            <person name="Bustamante C."/>
            <person name="Castoe T.A."/>
            <person name="Clawson H."/>
            <person name="Crawford A.J."/>
            <person name="Diekhans M."/>
            <person name="Distel D."/>
            <person name="Durbin R."/>
            <person name="Earl D."/>
            <person name="Fujita M.K."/>
            <person name="Gamble T."/>
            <person name="Georges A."/>
            <person name="Gemmell N."/>
            <person name="Gilbert M.T."/>
            <person name="Graves J.M."/>
            <person name="Green R.E."/>
            <person name="Hickey G."/>
            <person name="Jarvis E.D."/>
            <person name="Johnson W."/>
            <person name="Komissarov A."/>
            <person name="Korf I."/>
            <person name="Kuhn R."/>
            <person name="Larkin D.M."/>
            <person name="Lewin H."/>
            <person name="Lopez J.V."/>
            <person name="Ma J."/>
            <person name="Marques-Bonet T."/>
            <person name="Miller W."/>
            <person name="Murphy R."/>
            <person name="Pevzner P."/>
            <person name="Shapiro B."/>
            <person name="Steiner C."/>
            <person name="Tamazian G."/>
            <person name="Venkatesh B."/>
            <person name="Wang J."/>
            <person name="Wayne R."/>
            <person name="Wiley E."/>
            <person name="Yang H."/>
            <person name="Zhang G."/>
            <person name="Haussler D."/>
            <person name="Ryder O."/>
            <person name="O'Brien S.J."/>
        </authorList>
    </citation>
    <scope>NUCLEOTIDE SEQUENCE</scope>
</reference>
<accession>A0A671EVD8</accession>
<keyword evidence="4" id="KW-0597">Phosphoprotein</keyword>
<dbReference type="GO" id="GO:0002250">
    <property type="term" value="P:adaptive immune response"/>
    <property type="evidence" value="ECO:0007669"/>
    <property type="project" value="UniProtKB-KW"/>
</dbReference>
<evidence type="ECO:0000256" key="12">
    <source>
        <dbReference type="ARBA" id="ARBA00023170"/>
    </source>
</evidence>
<feature type="signal peptide" evidence="16">
    <location>
        <begin position="1"/>
        <end position="21"/>
    </location>
</feature>
<dbReference type="GO" id="GO:0004888">
    <property type="term" value="F:transmembrane signaling receptor activity"/>
    <property type="evidence" value="ECO:0007669"/>
    <property type="project" value="InterPro"/>
</dbReference>
<evidence type="ECO:0000256" key="7">
    <source>
        <dbReference type="ARBA" id="ARBA00022859"/>
    </source>
</evidence>
<evidence type="ECO:0000256" key="8">
    <source>
        <dbReference type="ARBA" id="ARBA00022989"/>
    </source>
</evidence>
<dbReference type="GO" id="GO:0045059">
    <property type="term" value="P:positive thymic T cell selection"/>
    <property type="evidence" value="ECO:0007669"/>
    <property type="project" value="TreeGrafter"/>
</dbReference>
<dbReference type="InterPro" id="IPR036179">
    <property type="entry name" value="Ig-like_dom_sf"/>
</dbReference>
<keyword evidence="3" id="KW-1003">Cell membrane</keyword>
<evidence type="ECO:0000313" key="21">
    <source>
        <dbReference type="Proteomes" id="UP000585614"/>
    </source>
</evidence>
<keyword evidence="20" id="KW-1185">Reference proteome</keyword>
<dbReference type="EMBL" id="JACAGC010000011">
    <property type="protein sequence ID" value="KAF6332704.1"/>
    <property type="molecule type" value="Genomic_DNA"/>
</dbReference>
<protein>
    <recommendedName>
        <fullName evidence="2">T-cell surface glycoprotein CD3 delta chain</fullName>
    </recommendedName>
    <alternativeName>
        <fullName evidence="14">T-cell receptor T3 delta chain</fullName>
    </alternativeName>
</protein>
<keyword evidence="13" id="KW-0325">Glycoprotein</keyword>
<dbReference type="InterPro" id="IPR003110">
    <property type="entry name" value="Phos_immunorcpt_sig_ITAM"/>
</dbReference>
<dbReference type="InterPro" id="IPR032052">
    <property type="entry name" value="Ig_4"/>
</dbReference>
<comment type="subcellular location">
    <subcellularLocation>
        <location evidence="1">Cell membrane</location>
        <topology evidence="1">Single-pass type I membrane protein</topology>
    </subcellularLocation>
</comment>
<reference evidence="19" key="5">
    <citation type="submission" date="2025-05" db="UniProtKB">
        <authorList>
            <consortium name="Ensembl"/>
        </authorList>
    </citation>
    <scope>IDENTIFICATION</scope>
</reference>
<dbReference type="GeneTree" id="ENSGT00940000153312"/>
<dbReference type="GO" id="GO:0042105">
    <property type="term" value="C:alpha-beta T cell receptor complex"/>
    <property type="evidence" value="ECO:0007669"/>
    <property type="project" value="TreeGrafter"/>
</dbReference>
<evidence type="ECO:0000313" key="20">
    <source>
        <dbReference type="Proteomes" id="UP000472240"/>
    </source>
</evidence>
<evidence type="ECO:0000256" key="1">
    <source>
        <dbReference type="ARBA" id="ARBA00004251"/>
    </source>
</evidence>
<dbReference type="GO" id="GO:0009897">
    <property type="term" value="C:external side of plasma membrane"/>
    <property type="evidence" value="ECO:0007669"/>
    <property type="project" value="TreeGrafter"/>
</dbReference>
<dbReference type="Proteomes" id="UP000585614">
    <property type="component" value="Unassembled WGS sequence"/>
</dbReference>
<evidence type="ECO:0000256" key="3">
    <source>
        <dbReference type="ARBA" id="ARBA00022475"/>
    </source>
</evidence>
<dbReference type="PANTHER" id="PTHR10570:SF5">
    <property type="entry name" value="T-CELL SURFACE GLYCOPROTEIN CD3 DELTA CHAIN"/>
    <property type="match status" value="1"/>
</dbReference>
<evidence type="ECO:0000256" key="9">
    <source>
        <dbReference type="ARBA" id="ARBA00023130"/>
    </source>
</evidence>
<dbReference type="Ensembl" id="ENSRFET00010018871.1">
    <property type="protein sequence ID" value="ENSRFEP00010017304.1"/>
    <property type="gene ID" value="ENSRFEG00010011652.1"/>
</dbReference>
<evidence type="ECO:0000256" key="11">
    <source>
        <dbReference type="ARBA" id="ARBA00023157"/>
    </source>
</evidence>
<dbReference type="SUPFAM" id="SSF48726">
    <property type="entry name" value="Immunoglobulin"/>
    <property type="match status" value="1"/>
</dbReference>
<dbReference type="SMART" id="SM00077">
    <property type="entry name" value="ITAM"/>
    <property type="match status" value="1"/>
</dbReference>
<evidence type="ECO:0000313" key="19">
    <source>
        <dbReference type="Ensembl" id="ENSRFEP00010017304.1"/>
    </source>
</evidence>
<evidence type="ECO:0000259" key="17">
    <source>
        <dbReference type="Pfam" id="PF16680"/>
    </source>
</evidence>
<evidence type="ECO:0000256" key="4">
    <source>
        <dbReference type="ARBA" id="ARBA00022553"/>
    </source>
</evidence>
<feature type="chain" id="PRO_5044625991" description="T-cell surface glycoprotein CD3 delta chain" evidence="16">
    <location>
        <begin position="22"/>
        <end position="124"/>
    </location>
</feature>
<keyword evidence="8" id="KW-1133">Transmembrane helix</keyword>
<gene>
    <name evidence="19" type="primary">CD3D</name>
    <name evidence="18" type="ORF">mRhiFer1_002458</name>
</gene>
<dbReference type="PROSITE" id="PS51055">
    <property type="entry name" value="ITAM_1"/>
    <property type="match status" value="1"/>
</dbReference>
<keyword evidence="12" id="KW-0675">Receptor</keyword>
<evidence type="ECO:0000256" key="6">
    <source>
        <dbReference type="ARBA" id="ARBA00022729"/>
    </source>
</evidence>
<evidence type="ECO:0000256" key="15">
    <source>
        <dbReference type="ARBA" id="ARBA00047083"/>
    </source>
</evidence>
<reference evidence="18 21" key="4">
    <citation type="journal article" date="2020" name="Nature">
        <title>Six reference-quality genomes reveal evolution of bat adaptations.</title>
        <authorList>
            <person name="Jebb D."/>
            <person name="Huang Z."/>
            <person name="Pippel M."/>
            <person name="Hughes G.M."/>
            <person name="Lavrichenko K."/>
            <person name="Devanna P."/>
            <person name="Winkler S."/>
            <person name="Jermiin L.S."/>
            <person name="Skirmuntt E.C."/>
            <person name="Katzourakis A."/>
            <person name="Burkitt-Gray L."/>
            <person name="Ray D.A."/>
            <person name="Sullivan K.A.M."/>
            <person name="Roscito J.G."/>
            <person name="Kirilenko B.M."/>
            <person name="Davalos L.M."/>
            <person name="Corthals A.P."/>
            <person name="Power M.L."/>
            <person name="Jones G."/>
            <person name="Ransome R.D."/>
            <person name="Dechmann D.K.N."/>
            <person name="Locatelli A.G."/>
            <person name="Puechmaille S.J."/>
            <person name="Fedrigo O."/>
            <person name="Jarvis E.D."/>
            <person name="Hiller M."/>
            <person name="Vernes S.C."/>
            <person name="Myers E.W."/>
            <person name="Teeling E.C."/>
        </authorList>
    </citation>
    <scope>NUCLEOTIDE SEQUENCE [LARGE SCALE GENOMIC DNA]</scope>
    <source>
        <strain evidence="18">MRhiFer1</strain>
        <tissue evidence="18">Lung</tissue>
    </source>
</reference>
<dbReference type="Proteomes" id="UP000472240">
    <property type="component" value="Chromosome 11"/>
</dbReference>
<evidence type="ECO:0000256" key="13">
    <source>
        <dbReference type="ARBA" id="ARBA00023180"/>
    </source>
</evidence>
<organism evidence="19 20">
    <name type="scientific">Rhinolophus ferrumequinum</name>
    <name type="common">Greater horseshoe bat</name>
    <dbReference type="NCBI Taxonomy" id="59479"/>
    <lineage>
        <taxon>Eukaryota</taxon>
        <taxon>Metazoa</taxon>
        <taxon>Chordata</taxon>
        <taxon>Craniata</taxon>
        <taxon>Vertebrata</taxon>
        <taxon>Euteleostomi</taxon>
        <taxon>Mammalia</taxon>
        <taxon>Eutheria</taxon>
        <taxon>Laurasiatheria</taxon>
        <taxon>Chiroptera</taxon>
        <taxon>Yinpterochiroptera</taxon>
        <taxon>Rhinolophoidea</taxon>
        <taxon>Rhinolophidae</taxon>
        <taxon>Rhinolophinae</taxon>
        <taxon>Rhinolophus</taxon>
    </lineage>
</organism>
<dbReference type="Pfam" id="PF16680">
    <property type="entry name" value="Ig_4"/>
    <property type="match status" value="1"/>
</dbReference>
<reference evidence="19 20" key="3">
    <citation type="submission" date="2018-12" db="EMBL/GenBank/DDBJ databases">
        <title>G10K-VGP greater horseshoe bat female genome, primary haplotype.</title>
        <authorList>
            <person name="Teeling E."/>
            <person name="Myers G."/>
            <person name="Vernes S."/>
            <person name="Pippel M."/>
            <person name="Winkler S."/>
            <person name="Fedrigo O."/>
            <person name="Rhie A."/>
            <person name="Koren S."/>
            <person name="Phillippy A."/>
            <person name="Lewin H."/>
            <person name="Damas J."/>
            <person name="Howe K."/>
            <person name="Mountcastle J."/>
            <person name="Jarvis E.D."/>
        </authorList>
    </citation>
    <scope>NUCLEOTIDE SEQUENCE [LARGE SCALE GENOMIC DNA]</scope>
</reference>
<feature type="domain" description="CD3 gamma/delta subunit Ig-like" evidence="17">
    <location>
        <begin position="28"/>
        <end position="88"/>
    </location>
</feature>
<dbReference type="PANTHER" id="PTHR10570">
    <property type="entry name" value="T-CELL SURFACE GLYCOPROTEIN CD3 GAMMA CHAIN / DELTA CHAIN"/>
    <property type="match status" value="1"/>
</dbReference>
<keyword evidence="9" id="KW-1064">Adaptive immunity</keyword>
<dbReference type="InterPro" id="IPR013783">
    <property type="entry name" value="Ig-like_fold"/>
</dbReference>
<evidence type="ECO:0000256" key="2">
    <source>
        <dbReference type="ARBA" id="ARBA00014256"/>
    </source>
</evidence>
<reference evidence="19 20" key="2">
    <citation type="journal article" date="2018" name="Annu Rev Anim Biosci">
        <title>Bat Biology, Genomes, and the Bat1K Project: To Generate Chromosome-Level Genomes for All Living Bat Species.</title>
        <authorList>
            <person name="Teeling E.C."/>
            <person name="Vernes S.C."/>
            <person name="Davalos L.M."/>
            <person name="Ray D.A."/>
            <person name="Gilbert M.T.P."/>
            <person name="Myers E."/>
        </authorList>
    </citation>
    <scope>NUCLEOTIDE SEQUENCE</scope>
</reference>
<name>A0A671EVD8_RHIFE</name>
<evidence type="ECO:0000256" key="16">
    <source>
        <dbReference type="SAM" id="SignalP"/>
    </source>
</evidence>
<comment type="subunit">
    <text evidence="15">The TCR-CD3 complex is composed of a CD3D/CD3E and a CD3G/CD3E heterodimers that preferentially associate with TCRalpha and TCRbeta, respectively, to form TCRalpha/CD3E/CD3G and TCRbeta/CD3G/CD3E trimers. In turn, the hexamer interacts with CD3Z homodimer to form the TCR-CD3 complex. Alternatively, TCRalpha and TCRbeta can be replaced by TCRgamma and TCRdelta. Interacts with coreceptors CD4 and CD8.</text>
</comment>
<evidence type="ECO:0000256" key="10">
    <source>
        <dbReference type="ARBA" id="ARBA00023136"/>
    </source>
</evidence>
<sequence length="124" mass="14598">MKHSRFLASLILAILLFQGSPFQVEELEDKVFLNCDSSITWLEGTMGKMFLKNTSLNLGRRILDPRGFYKCNVTHHNVKKPILQVYYRTVDTQALLRNDHLYQPLRDRNDAQYSRLGENWPRNK</sequence>